<sequence length="430" mass="44598">MKQHKYFFVGAIGAIIAAVTLAGCAGAPQSSGDSNPSGAGTLTVVSIPNYKGSLPSAVTAFEKENPAIKVNLQFVDVNSMYTTIRTQLTAGTAPDVFTVFPGNGTPTAMEVLVPNGYLADLSGLALDKRIPQGMDSVTKVDGKRYVLPLSLGAIGGIYNDGALTALGVTAPKTWSEVLQLCGTAKAAGKVAYSYGAQTAWNNQLISFALTASLVHGKDKNFDKNQTAGKASFVNSAWKIALEKLLQMNTAGCFQSTPLGTSYENATALVAKGDALGMVSVSSTFAAITTAAPKDATFSFHALPATDNPEETWIPAGASGAFGINAKAKNLAAAKKFLDFLATDATMADIAKAQGTLPAITSSLYETPVSVKEILTFVAANKTHPYNDQLWPSPKVAQTLMEQVQQLIGGQTSVTAALTAMDTVYAEGSGS</sequence>
<feature type="chain" id="PRO_5039650222" description="Sugar ABC transporter substrate-binding protein" evidence="1">
    <location>
        <begin position="23"/>
        <end position="430"/>
    </location>
</feature>
<dbReference type="PROSITE" id="PS51257">
    <property type="entry name" value="PROKAR_LIPOPROTEIN"/>
    <property type="match status" value="1"/>
</dbReference>
<dbReference type="InterPro" id="IPR006059">
    <property type="entry name" value="SBP"/>
</dbReference>
<accession>A0A2A6FNW8</accession>
<evidence type="ECO:0000256" key="1">
    <source>
        <dbReference type="SAM" id="SignalP"/>
    </source>
</evidence>
<reference evidence="3" key="1">
    <citation type="submission" date="2017-03" db="EMBL/GenBank/DDBJ databases">
        <authorList>
            <person name="Lund M.B."/>
        </authorList>
    </citation>
    <scope>NUCLEOTIDE SEQUENCE [LARGE SCALE GENOMIC DNA]</scope>
</reference>
<evidence type="ECO:0000313" key="2">
    <source>
        <dbReference type="EMBL" id="PDQ34439.1"/>
    </source>
</evidence>
<keyword evidence="1" id="KW-0732">Signal</keyword>
<dbReference type="AlphaFoldDB" id="A0A2A6FNW8"/>
<dbReference type="PANTHER" id="PTHR43649">
    <property type="entry name" value="ARABINOSE-BINDING PROTEIN-RELATED"/>
    <property type="match status" value="1"/>
</dbReference>
<dbReference type="Proteomes" id="UP000219994">
    <property type="component" value="Unassembled WGS sequence"/>
</dbReference>
<protein>
    <recommendedName>
        <fullName evidence="4">Sugar ABC transporter substrate-binding protein</fullName>
    </recommendedName>
</protein>
<evidence type="ECO:0000313" key="3">
    <source>
        <dbReference type="Proteomes" id="UP000219994"/>
    </source>
</evidence>
<evidence type="ECO:0008006" key="4">
    <source>
        <dbReference type="Google" id="ProtNLM"/>
    </source>
</evidence>
<gene>
    <name evidence="2" type="ORF">B5766_11565</name>
</gene>
<dbReference type="EMBL" id="NAEP01000053">
    <property type="protein sequence ID" value="PDQ34439.1"/>
    <property type="molecule type" value="Genomic_DNA"/>
</dbReference>
<dbReference type="Pfam" id="PF01547">
    <property type="entry name" value="SBP_bac_1"/>
    <property type="match status" value="1"/>
</dbReference>
<proteinExistence type="predicted"/>
<dbReference type="InterPro" id="IPR050490">
    <property type="entry name" value="Bact_solute-bd_prot1"/>
</dbReference>
<feature type="signal peptide" evidence="1">
    <location>
        <begin position="1"/>
        <end position="22"/>
    </location>
</feature>
<comment type="caution">
    <text evidence="2">The sequence shown here is derived from an EMBL/GenBank/DDBJ whole genome shotgun (WGS) entry which is preliminary data.</text>
</comment>
<dbReference type="SUPFAM" id="SSF53850">
    <property type="entry name" value="Periplasmic binding protein-like II"/>
    <property type="match status" value="1"/>
</dbReference>
<name>A0A2A6FNW8_9MICO</name>
<dbReference type="Gene3D" id="3.40.190.10">
    <property type="entry name" value="Periplasmic binding protein-like II"/>
    <property type="match status" value="2"/>
</dbReference>
<organism evidence="2 3">
    <name type="scientific">Candidatus Lumbricidiphila eiseniae</name>
    <dbReference type="NCBI Taxonomy" id="1969409"/>
    <lineage>
        <taxon>Bacteria</taxon>
        <taxon>Bacillati</taxon>
        <taxon>Actinomycetota</taxon>
        <taxon>Actinomycetes</taxon>
        <taxon>Micrococcales</taxon>
        <taxon>Microbacteriaceae</taxon>
        <taxon>Candidatus Lumbricidiphila</taxon>
    </lineage>
</organism>